<protein>
    <submittedName>
        <fullName evidence="2">SIMPL domain-containing protein</fullName>
    </submittedName>
</protein>
<reference evidence="2 3" key="1">
    <citation type="submission" date="2024-07" db="EMBL/GenBank/DDBJ databases">
        <authorList>
            <person name="Ren Q."/>
        </authorList>
    </citation>
    <scope>NUCLEOTIDE SEQUENCE [LARGE SCALE GENOMIC DNA]</scope>
    <source>
        <strain evidence="2 3">REN37</strain>
    </source>
</reference>
<keyword evidence="3" id="KW-1185">Reference proteome</keyword>
<proteinExistence type="predicted"/>
<name>A0ABV4AGH2_9GAMM</name>
<feature type="chain" id="PRO_5046004310" evidence="1">
    <location>
        <begin position="23"/>
        <end position="283"/>
    </location>
</feature>
<evidence type="ECO:0000313" key="2">
    <source>
        <dbReference type="EMBL" id="MEY1661934.1"/>
    </source>
</evidence>
<dbReference type="InterPro" id="IPR052022">
    <property type="entry name" value="26kDa_periplasmic_antigen"/>
</dbReference>
<dbReference type="RefSeq" id="WP_369455180.1">
    <property type="nucleotide sequence ID" value="NZ_JBGCUO010000001.1"/>
</dbReference>
<dbReference type="Gene3D" id="3.30.70.2970">
    <property type="entry name" value="Protein of unknown function (DUF541), domain 2"/>
    <property type="match status" value="1"/>
</dbReference>
<feature type="signal peptide" evidence="1">
    <location>
        <begin position="1"/>
        <end position="22"/>
    </location>
</feature>
<dbReference type="PANTHER" id="PTHR34387">
    <property type="entry name" value="SLR1258 PROTEIN"/>
    <property type="match status" value="1"/>
</dbReference>
<dbReference type="PANTHER" id="PTHR34387:SF2">
    <property type="entry name" value="SLR1258 PROTEIN"/>
    <property type="match status" value="1"/>
</dbReference>
<dbReference type="EMBL" id="JBGCUO010000001">
    <property type="protein sequence ID" value="MEY1661934.1"/>
    <property type="molecule type" value="Genomic_DNA"/>
</dbReference>
<dbReference type="Gene3D" id="3.30.110.170">
    <property type="entry name" value="Protein of unknown function (DUF541), domain 1"/>
    <property type="match status" value="1"/>
</dbReference>
<gene>
    <name evidence="2" type="ORF">AB5I84_07195</name>
</gene>
<evidence type="ECO:0000256" key="1">
    <source>
        <dbReference type="SAM" id="SignalP"/>
    </source>
</evidence>
<accession>A0ABV4AGH2</accession>
<dbReference type="PROSITE" id="PS51257">
    <property type="entry name" value="PROKAR_LIPOPROTEIN"/>
    <property type="match status" value="1"/>
</dbReference>
<dbReference type="Pfam" id="PF04402">
    <property type="entry name" value="SIMPL"/>
    <property type="match status" value="1"/>
</dbReference>
<sequence length="283" mass="29556">MSAISRTGSLVLLCSATALTLAGCSAPERPTAVDTRPLWEQGPSLEVIGRAFREEAPNRARFSVTYQTKAETSEAASAAAVERANAATAAMREVAGEDALRVQSDLSVQPYYRQVSVRINEFEERLQENVHPDALLGYVARVTVAVEVLKPAQASLVRGAALALGPQQSGALGFYLEPDASLQRDVFADAMADAAARAKAAAAATGAKLAGVLVAQEGSGPCRGQSQGAMGRSAMMDHVALRSAPAPAPTMNAGRERAEKFALAADQSPQQLSSSVCVIYALK</sequence>
<organism evidence="2 3">
    <name type="scientific">Isoalcanivorax beigongshangi</name>
    <dbReference type="NCBI Taxonomy" id="3238810"/>
    <lineage>
        <taxon>Bacteria</taxon>
        <taxon>Pseudomonadati</taxon>
        <taxon>Pseudomonadota</taxon>
        <taxon>Gammaproteobacteria</taxon>
        <taxon>Oceanospirillales</taxon>
        <taxon>Alcanivoracaceae</taxon>
        <taxon>Isoalcanivorax</taxon>
    </lineage>
</organism>
<comment type="caution">
    <text evidence="2">The sequence shown here is derived from an EMBL/GenBank/DDBJ whole genome shotgun (WGS) entry which is preliminary data.</text>
</comment>
<keyword evidence="1" id="KW-0732">Signal</keyword>
<evidence type="ECO:0000313" key="3">
    <source>
        <dbReference type="Proteomes" id="UP001562065"/>
    </source>
</evidence>
<dbReference type="Proteomes" id="UP001562065">
    <property type="component" value="Unassembled WGS sequence"/>
</dbReference>
<dbReference type="InterPro" id="IPR007497">
    <property type="entry name" value="SIMPL/DUF541"/>
</dbReference>